<sequence length="127" mass="13974">MSAQRATNHRSVPILKVTKNIGLLPLLVSINDTITQDVLQQSSEKTYAHLIIDLSGIPSNSPDKLSRMILALEHIGVNVIVSGLRPDTAQKIGHDGMIPLDTKRCFPDIYHALTSLDVPMEPREAEK</sequence>
<gene>
    <name evidence="3" type="ORF">SAMN04488123_10728</name>
</gene>
<evidence type="ECO:0000256" key="1">
    <source>
        <dbReference type="ARBA" id="ARBA00022553"/>
    </source>
</evidence>
<reference evidence="3 4" key="1">
    <citation type="submission" date="2016-10" db="EMBL/GenBank/DDBJ databases">
        <authorList>
            <person name="de Groot N.N."/>
        </authorList>
    </citation>
    <scope>NUCLEOTIDE SEQUENCE [LARGE SCALE GENOMIC DNA]</scope>
    <source>
        <strain evidence="3 4">DSM 21771</strain>
    </source>
</reference>
<evidence type="ECO:0000259" key="2">
    <source>
        <dbReference type="PROSITE" id="PS50801"/>
    </source>
</evidence>
<dbReference type="EMBL" id="FNEN01000007">
    <property type="protein sequence ID" value="SDI83634.1"/>
    <property type="molecule type" value="Genomic_DNA"/>
</dbReference>
<accession>A0A1G8NTS3</accession>
<dbReference type="RefSeq" id="WP_090398238.1">
    <property type="nucleotide sequence ID" value="NZ_FNEN01000007.1"/>
</dbReference>
<evidence type="ECO:0000313" key="3">
    <source>
        <dbReference type="EMBL" id="SDI83634.1"/>
    </source>
</evidence>
<protein>
    <submittedName>
        <fullName evidence="3">Anti-anti-sigma regulatory factor (Antagonist of anti-sigma factor)</fullName>
    </submittedName>
</protein>
<dbReference type="InterPro" id="IPR036513">
    <property type="entry name" value="STAS_dom_sf"/>
</dbReference>
<proteinExistence type="predicted"/>
<dbReference type="Gene3D" id="3.30.750.24">
    <property type="entry name" value="STAS domain"/>
    <property type="match status" value="1"/>
</dbReference>
<dbReference type="InterPro" id="IPR051932">
    <property type="entry name" value="Bact_StressResp_Reg"/>
</dbReference>
<dbReference type="Proteomes" id="UP000198853">
    <property type="component" value="Unassembled WGS sequence"/>
</dbReference>
<dbReference type="InterPro" id="IPR002645">
    <property type="entry name" value="STAS_dom"/>
</dbReference>
<dbReference type="PANTHER" id="PTHR33745:SF3">
    <property type="entry name" value="RSBT CO-ANTAGONIST PROTEIN RSBRC"/>
    <property type="match status" value="1"/>
</dbReference>
<keyword evidence="4" id="KW-1185">Reference proteome</keyword>
<evidence type="ECO:0000313" key="4">
    <source>
        <dbReference type="Proteomes" id="UP000198853"/>
    </source>
</evidence>
<dbReference type="CDD" id="cd07041">
    <property type="entry name" value="STAS_RsbR_RsbS_like"/>
    <property type="match status" value="1"/>
</dbReference>
<keyword evidence="1" id="KW-0597">Phosphoprotein</keyword>
<dbReference type="PROSITE" id="PS50801">
    <property type="entry name" value="STAS"/>
    <property type="match status" value="1"/>
</dbReference>
<dbReference type="OrthoDB" id="2677458at2"/>
<feature type="domain" description="STAS" evidence="2">
    <location>
        <begin position="25"/>
        <end position="116"/>
    </location>
</feature>
<dbReference type="PANTHER" id="PTHR33745">
    <property type="entry name" value="RSBT ANTAGONIST PROTEIN RSBS-RELATED"/>
    <property type="match status" value="1"/>
</dbReference>
<name>A0A1G8NTS3_9BACI</name>
<dbReference type="AlphaFoldDB" id="A0A1G8NTS3"/>
<organism evidence="3 4">
    <name type="scientific">Natribacillus halophilus</name>
    <dbReference type="NCBI Taxonomy" id="549003"/>
    <lineage>
        <taxon>Bacteria</taxon>
        <taxon>Bacillati</taxon>
        <taxon>Bacillota</taxon>
        <taxon>Bacilli</taxon>
        <taxon>Bacillales</taxon>
        <taxon>Bacillaceae</taxon>
        <taxon>Natribacillus</taxon>
    </lineage>
</organism>